<reference evidence="9" key="2">
    <citation type="submission" date="2020-02" db="EMBL/GenBank/DDBJ databases">
        <authorList>
            <person name="Littmann E."/>
            <person name="Sorbara M."/>
        </authorList>
    </citation>
    <scope>NUCLEOTIDE SEQUENCE</scope>
    <source>
        <strain evidence="9">MSK.17.11</strain>
        <strain evidence="8">MSK.17.38</strain>
    </source>
</reference>
<sequence>MKWSKKASCWQQDITRKELGLIIIRSLGITGVTAWLYYRSVFMILPLIPMFVWHMKMLAKELEKKKETQFLLQFKEAIQAISSALNTGYSVENAVREAKKELQLIYTEEDRISKELAVMVRKIRLQIPIEQVFQELADQVQTEDVRSFVTVFAAAKKSGGDMIAIIRSTVQQIGDKIDVKREIDTLLAAKKYEFRVMSVIPYGMIGYMNLSFSEFMDGLYGNALGIGVMSGCLAIYLGAYYLGFKMIEIEV</sequence>
<reference evidence="10 11" key="1">
    <citation type="journal article" date="2020" name="Cell Host Microbe">
        <title>Functional and Genomic Variation between Human-Derived Isolates of Lachnospiraceae Reveals Inter- and Intra-Species Diversity.</title>
        <authorList>
            <person name="Sorbara M.T."/>
            <person name="Littmann E.R."/>
            <person name="Fontana E."/>
            <person name="Moody T.U."/>
            <person name="Kohout C.E."/>
            <person name="Gjonbalaj M."/>
            <person name="Eaton V."/>
            <person name="Seok R."/>
            <person name="Leiner I.M."/>
            <person name="Pamer E.G."/>
        </authorList>
    </citation>
    <scope>NUCLEOTIDE SEQUENCE [LARGE SCALE GENOMIC DNA]</scope>
    <source>
        <strain evidence="9 10">MSK.17.11</strain>
        <strain evidence="8 11">MSK.17.38</strain>
    </source>
</reference>
<evidence type="ECO:0000256" key="5">
    <source>
        <dbReference type="ARBA" id="ARBA00023136"/>
    </source>
</evidence>
<dbReference type="RefSeq" id="WP_101695253.1">
    <property type="nucleotide sequence ID" value="NZ_JAAITX010000005.1"/>
</dbReference>
<accession>A0A850HHT6</accession>
<dbReference type="PANTHER" id="PTHR35007">
    <property type="entry name" value="INTEGRAL MEMBRANE PROTEIN-RELATED"/>
    <property type="match status" value="1"/>
</dbReference>
<evidence type="ECO:0000256" key="3">
    <source>
        <dbReference type="ARBA" id="ARBA00022692"/>
    </source>
</evidence>
<keyword evidence="2" id="KW-1003">Cell membrane</keyword>
<evidence type="ECO:0000313" key="10">
    <source>
        <dbReference type="Proteomes" id="UP000528555"/>
    </source>
</evidence>
<dbReference type="AlphaFoldDB" id="A0A850HHT6"/>
<dbReference type="PANTHER" id="PTHR35007:SF1">
    <property type="entry name" value="PILUS ASSEMBLY PROTEIN"/>
    <property type="match status" value="1"/>
</dbReference>
<comment type="subcellular location">
    <subcellularLocation>
        <location evidence="1">Cell membrane</location>
        <topology evidence="1">Multi-pass membrane protein</topology>
    </subcellularLocation>
</comment>
<dbReference type="OrthoDB" id="9796142at2"/>
<dbReference type="EMBL" id="JAAITX010000005">
    <property type="protein sequence ID" value="NVH58718.1"/>
    <property type="molecule type" value="Genomic_DNA"/>
</dbReference>
<evidence type="ECO:0000313" key="11">
    <source>
        <dbReference type="Proteomes" id="UP000701680"/>
    </source>
</evidence>
<evidence type="ECO:0000256" key="4">
    <source>
        <dbReference type="ARBA" id="ARBA00022989"/>
    </source>
</evidence>
<keyword evidence="4 6" id="KW-1133">Transmembrane helix</keyword>
<dbReference type="EMBL" id="JAAIUO010000005">
    <property type="protein sequence ID" value="NSK14944.1"/>
    <property type="molecule type" value="Genomic_DNA"/>
</dbReference>
<keyword evidence="10" id="KW-1185">Reference proteome</keyword>
<feature type="transmembrane region" description="Helical" evidence="6">
    <location>
        <begin position="20"/>
        <end position="37"/>
    </location>
</feature>
<evidence type="ECO:0000313" key="8">
    <source>
        <dbReference type="EMBL" id="NSK14944.1"/>
    </source>
</evidence>
<proteinExistence type="predicted"/>
<keyword evidence="3 6" id="KW-0812">Transmembrane</keyword>
<evidence type="ECO:0000256" key="6">
    <source>
        <dbReference type="SAM" id="Phobius"/>
    </source>
</evidence>
<dbReference type="Proteomes" id="UP000701680">
    <property type="component" value="Unassembled WGS sequence"/>
</dbReference>
<protein>
    <submittedName>
        <fullName evidence="9">Type II secretion system protein F</fullName>
    </submittedName>
</protein>
<evidence type="ECO:0000256" key="2">
    <source>
        <dbReference type="ARBA" id="ARBA00022475"/>
    </source>
</evidence>
<dbReference type="Proteomes" id="UP000528555">
    <property type="component" value="Unassembled WGS sequence"/>
</dbReference>
<keyword evidence="5 6" id="KW-0472">Membrane</keyword>
<dbReference type="Pfam" id="PF00482">
    <property type="entry name" value="T2SSF"/>
    <property type="match status" value="1"/>
</dbReference>
<dbReference type="GO" id="GO:0005886">
    <property type="term" value="C:plasma membrane"/>
    <property type="evidence" value="ECO:0007669"/>
    <property type="project" value="UniProtKB-SubCell"/>
</dbReference>
<evidence type="ECO:0000313" key="9">
    <source>
        <dbReference type="EMBL" id="NVH58718.1"/>
    </source>
</evidence>
<evidence type="ECO:0000256" key="1">
    <source>
        <dbReference type="ARBA" id="ARBA00004651"/>
    </source>
</evidence>
<feature type="domain" description="Type II secretion system protein GspF" evidence="7">
    <location>
        <begin position="78"/>
        <end position="208"/>
    </location>
</feature>
<gene>
    <name evidence="9" type="ORF">G5A66_08680</name>
    <name evidence="8" type="ORF">G5A75_08700</name>
</gene>
<organism evidence="9 10">
    <name type="scientific">Dorea phocaeensis</name>
    <dbReference type="NCBI Taxonomy" id="2040291"/>
    <lineage>
        <taxon>Bacteria</taxon>
        <taxon>Bacillati</taxon>
        <taxon>Bacillota</taxon>
        <taxon>Clostridia</taxon>
        <taxon>Lachnospirales</taxon>
        <taxon>Lachnospiraceae</taxon>
        <taxon>Dorea</taxon>
    </lineage>
</organism>
<evidence type="ECO:0000259" key="7">
    <source>
        <dbReference type="Pfam" id="PF00482"/>
    </source>
</evidence>
<name>A0A850HHT6_9FIRM</name>
<dbReference type="InterPro" id="IPR018076">
    <property type="entry name" value="T2SS_GspF_dom"/>
</dbReference>
<feature type="transmembrane region" description="Helical" evidence="6">
    <location>
        <begin position="219"/>
        <end position="242"/>
    </location>
</feature>
<comment type="caution">
    <text evidence="9">The sequence shown here is derived from an EMBL/GenBank/DDBJ whole genome shotgun (WGS) entry which is preliminary data.</text>
</comment>